<accession>Q0UBU2</accession>
<name>Q0UBU2_PHANO</name>
<dbReference type="Proteomes" id="UP000001055">
    <property type="component" value="Unassembled WGS sequence"/>
</dbReference>
<gene>
    <name evidence="1" type="ORF">SNOG_10772</name>
</gene>
<dbReference type="KEGG" id="pno:SNOG_10772"/>
<dbReference type="RefSeq" id="XP_001801032.1">
    <property type="nucleotide sequence ID" value="XM_001800980.1"/>
</dbReference>
<dbReference type="AlphaFoldDB" id="Q0UBU2"/>
<dbReference type="InParanoid" id="Q0UBU2"/>
<dbReference type="EMBL" id="CH445341">
    <property type="protein sequence ID" value="EAT82166.1"/>
    <property type="molecule type" value="Genomic_DNA"/>
</dbReference>
<protein>
    <submittedName>
        <fullName evidence="1">Uncharacterized protein</fullName>
    </submittedName>
</protein>
<proteinExistence type="predicted"/>
<dbReference type="GeneID" id="5977939"/>
<sequence>MAWTWDDQEACVVCPMLFNVTGSLIVTEEASLQLKRDG</sequence>
<evidence type="ECO:0000313" key="1">
    <source>
        <dbReference type="EMBL" id="EAT82166.1"/>
    </source>
</evidence>
<dbReference type="HOGENOM" id="CLU_3335796_0_0_1"/>
<reference evidence="2" key="1">
    <citation type="journal article" date="2007" name="Plant Cell">
        <title>Dothideomycete-plant interactions illuminated by genome sequencing and EST analysis of the wheat pathogen Stagonospora nodorum.</title>
        <authorList>
            <person name="Hane J.K."/>
            <person name="Lowe R.G."/>
            <person name="Solomon P.S."/>
            <person name="Tan K.C."/>
            <person name="Schoch C.L."/>
            <person name="Spatafora J.W."/>
            <person name="Crous P.W."/>
            <person name="Kodira C."/>
            <person name="Birren B.W."/>
            <person name="Galagan J.E."/>
            <person name="Torriani S.F."/>
            <person name="McDonald B.A."/>
            <person name="Oliver R.P."/>
        </authorList>
    </citation>
    <scope>NUCLEOTIDE SEQUENCE [LARGE SCALE GENOMIC DNA]</scope>
    <source>
        <strain evidence="2">SN15 / ATCC MYA-4574 / FGSC 10173</strain>
    </source>
</reference>
<organism evidence="1 2">
    <name type="scientific">Phaeosphaeria nodorum (strain SN15 / ATCC MYA-4574 / FGSC 10173)</name>
    <name type="common">Glume blotch fungus</name>
    <name type="synonym">Parastagonospora nodorum</name>
    <dbReference type="NCBI Taxonomy" id="321614"/>
    <lineage>
        <taxon>Eukaryota</taxon>
        <taxon>Fungi</taxon>
        <taxon>Dikarya</taxon>
        <taxon>Ascomycota</taxon>
        <taxon>Pezizomycotina</taxon>
        <taxon>Dothideomycetes</taxon>
        <taxon>Pleosporomycetidae</taxon>
        <taxon>Pleosporales</taxon>
        <taxon>Pleosporineae</taxon>
        <taxon>Phaeosphaeriaceae</taxon>
        <taxon>Parastagonospora</taxon>
    </lineage>
</organism>
<evidence type="ECO:0000313" key="2">
    <source>
        <dbReference type="Proteomes" id="UP000001055"/>
    </source>
</evidence>